<gene>
    <name evidence="3" type="ORF">SAMN04487772_10567</name>
</gene>
<organism evidence="3 4">
    <name type="scientific">[Clostridium] polysaccharolyticum</name>
    <dbReference type="NCBI Taxonomy" id="29364"/>
    <lineage>
        <taxon>Bacteria</taxon>
        <taxon>Bacillati</taxon>
        <taxon>Bacillota</taxon>
        <taxon>Clostridia</taxon>
        <taxon>Lachnospirales</taxon>
        <taxon>Lachnospiraceae</taxon>
    </lineage>
</organism>
<feature type="transmembrane region" description="Helical" evidence="1">
    <location>
        <begin position="12"/>
        <end position="36"/>
    </location>
</feature>
<dbReference type="Gene3D" id="2.60.40.1080">
    <property type="match status" value="2"/>
</dbReference>
<evidence type="ECO:0000256" key="1">
    <source>
        <dbReference type="SAM" id="Phobius"/>
    </source>
</evidence>
<keyword evidence="4" id="KW-1185">Reference proteome</keyword>
<dbReference type="SUPFAM" id="SSF49373">
    <property type="entry name" value="Invasin/intimin cell-adhesion fragments"/>
    <property type="match status" value="2"/>
</dbReference>
<accession>A0A1I0AE71</accession>
<reference evidence="3 4" key="1">
    <citation type="submission" date="2016-10" db="EMBL/GenBank/DDBJ databases">
        <authorList>
            <person name="de Groot N.N."/>
        </authorList>
    </citation>
    <scope>NUCLEOTIDE SEQUENCE [LARGE SCALE GENOMIC DNA]</scope>
    <source>
        <strain evidence="3 4">DSM 1801</strain>
    </source>
</reference>
<dbReference type="InterPro" id="IPR003343">
    <property type="entry name" value="Big_2"/>
</dbReference>
<dbReference type="InterPro" id="IPR008964">
    <property type="entry name" value="Invasin/intimin_cell_adhesion"/>
</dbReference>
<sequence length="184" mass="21394">MKKNGCLVVVNVLYYLALFLLITTLILPHTAIFYSWRIFDPYTKRANTKTVYMMPGERYQIHLFKINKSARYESSDMKVADVMDMGVITAFRPGKTIISIKQNQEIYKYRIYVVKLNKKKLILRNGSIRKLRLKGRQSGVRWKSTNRKVVTVSRYGWVKGKEKGKAYVVASVGGIKVRCKVFVR</sequence>
<dbReference type="Pfam" id="PF02368">
    <property type="entry name" value="Big_2"/>
    <property type="match status" value="1"/>
</dbReference>
<keyword evidence="1" id="KW-1133">Transmembrane helix</keyword>
<name>A0A1I0AE71_9FIRM</name>
<dbReference type="Proteomes" id="UP000199800">
    <property type="component" value="Unassembled WGS sequence"/>
</dbReference>
<dbReference type="STRING" id="29364.SAMN04487772_10567"/>
<keyword evidence="1" id="KW-0812">Transmembrane</keyword>
<dbReference type="RefSeq" id="WP_177180636.1">
    <property type="nucleotide sequence ID" value="NZ_FOHN01000005.1"/>
</dbReference>
<proteinExistence type="predicted"/>
<feature type="domain" description="BIG2" evidence="2">
    <location>
        <begin position="137"/>
        <end position="173"/>
    </location>
</feature>
<evidence type="ECO:0000313" key="3">
    <source>
        <dbReference type="EMBL" id="SES91550.1"/>
    </source>
</evidence>
<evidence type="ECO:0000259" key="2">
    <source>
        <dbReference type="Pfam" id="PF02368"/>
    </source>
</evidence>
<dbReference type="AlphaFoldDB" id="A0A1I0AE71"/>
<evidence type="ECO:0000313" key="4">
    <source>
        <dbReference type="Proteomes" id="UP000199800"/>
    </source>
</evidence>
<keyword evidence="1" id="KW-0472">Membrane</keyword>
<dbReference type="EMBL" id="FOHN01000005">
    <property type="protein sequence ID" value="SES91550.1"/>
    <property type="molecule type" value="Genomic_DNA"/>
</dbReference>
<protein>
    <submittedName>
        <fullName evidence="3">Ig-like domain (Group 2)</fullName>
    </submittedName>
</protein>